<sequence length="171" mass="19266">MQFFVLSVGVGVSALLIWKRHSFYSFRSAEQLFTTLKAPFEIHGVVHSINPQRGFVNVKQLPFPRYLLSGSRNAAMECAESEIIPLSLLAINTNKTSNMMLQSLYATLSPIPCKAKVFYSAQHINPELPITPFYGDLFLKDFSGRFGIKGSYYSLSRELVRMGVCSIDRDM</sequence>
<dbReference type="OrthoDB" id="10551152at2759"/>
<reference evidence="1" key="1">
    <citation type="submission" date="2010-02" db="EMBL/GenBank/DDBJ databases">
        <title>Sequencing and annotation of the Blastocystis hominis genome.</title>
        <authorList>
            <person name="Wincker P."/>
        </authorList>
    </citation>
    <scope>NUCLEOTIDE SEQUENCE</scope>
    <source>
        <strain evidence="1">Singapore isolate B</strain>
    </source>
</reference>
<dbReference type="Proteomes" id="UP000008312">
    <property type="component" value="Unassembled WGS sequence"/>
</dbReference>
<protein>
    <submittedName>
        <fullName evidence="1">Uncharacterized protein</fullName>
    </submittedName>
</protein>
<dbReference type="RefSeq" id="XP_012894102.1">
    <property type="nucleotide sequence ID" value="XM_013038648.1"/>
</dbReference>
<evidence type="ECO:0000313" key="1">
    <source>
        <dbReference type="EMBL" id="CBK20054.2"/>
    </source>
</evidence>
<dbReference type="AlphaFoldDB" id="D8LW65"/>
<organism evidence="1">
    <name type="scientific">Blastocystis hominis</name>
    <dbReference type="NCBI Taxonomy" id="12968"/>
    <lineage>
        <taxon>Eukaryota</taxon>
        <taxon>Sar</taxon>
        <taxon>Stramenopiles</taxon>
        <taxon>Bigyra</taxon>
        <taxon>Opalozoa</taxon>
        <taxon>Opalinata</taxon>
        <taxon>Blastocystidae</taxon>
        <taxon>Blastocystis</taxon>
    </lineage>
</organism>
<dbReference type="GeneID" id="24917748"/>
<keyword evidence="2" id="KW-1185">Reference proteome</keyword>
<accession>D8LW65</accession>
<dbReference type="EMBL" id="FN668638">
    <property type="protein sequence ID" value="CBK20054.2"/>
    <property type="molecule type" value="Genomic_DNA"/>
</dbReference>
<proteinExistence type="predicted"/>
<name>D8LW65_BLAHO</name>
<evidence type="ECO:0000313" key="2">
    <source>
        <dbReference type="Proteomes" id="UP000008312"/>
    </source>
</evidence>
<gene>
    <name evidence="1" type="ORF">GSBLH_T00000439001</name>
</gene>
<dbReference type="InParanoid" id="D8LW65"/>